<sequence length="217" mass="23039">MTYSGHVQPGGAGAVRELPGLTITKVSVGPMDNNAYLLRCAGTGEQLLIDAANDADRLLGLIGDAGLATVVTTHQHYDHWFALEEVVAATGARSLAHEADAAELPTVSGTLRDGDEVRVGDAVLEVIHLVGHTPGSVALVYRDPAGTPHLFTGDALFPGGVGNTQGDADRFAQLINDVEHKLFDRLPDDTWFYPGHGDDSTLGAERPSLPEWRARGW</sequence>
<proteinExistence type="predicted"/>
<dbReference type="InterPro" id="IPR036866">
    <property type="entry name" value="RibonucZ/Hydroxyglut_hydro"/>
</dbReference>
<dbReference type="RefSeq" id="WP_344129984.1">
    <property type="nucleotide sequence ID" value="NZ_BAAALT010000065.1"/>
</dbReference>
<feature type="domain" description="Metallo-beta-lactamase" evidence="1">
    <location>
        <begin position="32"/>
        <end position="196"/>
    </location>
</feature>
<dbReference type="Gene3D" id="3.60.15.10">
    <property type="entry name" value="Ribonuclease Z/Hydroxyacylglutathione hydrolase-like"/>
    <property type="match status" value="1"/>
</dbReference>
<name>A0ABN2LYM7_9ACTN</name>
<dbReference type="InterPro" id="IPR001279">
    <property type="entry name" value="Metallo-B-lactamas"/>
</dbReference>
<protein>
    <submittedName>
        <fullName evidence="2">MBL fold metallo-hydrolase</fullName>
    </submittedName>
</protein>
<accession>A0ABN2LYM7</accession>
<dbReference type="PANTHER" id="PTHR46233">
    <property type="entry name" value="HYDROXYACYLGLUTATHIONE HYDROLASE GLOC"/>
    <property type="match status" value="1"/>
</dbReference>
<dbReference type="InterPro" id="IPR051453">
    <property type="entry name" value="MBL_Glyoxalase_II"/>
</dbReference>
<comment type="caution">
    <text evidence="2">The sequence shown here is derived from an EMBL/GenBank/DDBJ whole genome shotgun (WGS) entry which is preliminary data.</text>
</comment>
<dbReference type="Pfam" id="PF00753">
    <property type="entry name" value="Lactamase_B"/>
    <property type="match status" value="1"/>
</dbReference>
<gene>
    <name evidence="2" type="ORF">GCM10009682_25540</name>
</gene>
<evidence type="ECO:0000259" key="1">
    <source>
        <dbReference type="SMART" id="SM00849"/>
    </source>
</evidence>
<keyword evidence="3" id="KW-1185">Reference proteome</keyword>
<dbReference type="CDD" id="cd06262">
    <property type="entry name" value="metallo-hydrolase-like_MBL-fold"/>
    <property type="match status" value="1"/>
</dbReference>
<evidence type="ECO:0000313" key="2">
    <source>
        <dbReference type="EMBL" id="GAA1802598.1"/>
    </source>
</evidence>
<dbReference type="Proteomes" id="UP001500218">
    <property type="component" value="Unassembled WGS sequence"/>
</dbReference>
<dbReference type="SUPFAM" id="SSF56281">
    <property type="entry name" value="Metallo-hydrolase/oxidoreductase"/>
    <property type="match status" value="1"/>
</dbReference>
<dbReference type="SMART" id="SM00849">
    <property type="entry name" value="Lactamase_B"/>
    <property type="match status" value="1"/>
</dbReference>
<dbReference type="EMBL" id="BAAALT010000065">
    <property type="protein sequence ID" value="GAA1802598.1"/>
    <property type="molecule type" value="Genomic_DNA"/>
</dbReference>
<organism evidence="2 3">
    <name type="scientific">Luedemannella flava</name>
    <dbReference type="NCBI Taxonomy" id="349316"/>
    <lineage>
        <taxon>Bacteria</taxon>
        <taxon>Bacillati</taxon>
        <taxon>Actinomycetota</taxon>
        <taxon>Actinomycetes</taxon>
        <taxon>Micromonosporales</taxon>
        <taxon>Micromonosporaceae</taxon>
        <taxon>Luedemannella</taxon>
    </lineage>
</organism>
<reference evidence="2 3" key="1">
    <citation type="journal article" date="2019" name="Int. J. Syst. Evol. Microbiol.">
        <title>The Global Catalogue of Microorganisms (GCM) 10K type strain sequencing project: providing services to taxonomists for standard genome sequencing and annotation.</title>
        <authorList>
            <consortium name="The Broad Institute Genomics Platform"/>
            <consortium name="The Broad Institute Genome Sequencing Center for Infectious Disease"/>
            <person name="Wu L."/>
            <person name="Ma J."/>
        </authorList>
    </citation>
    <scope>NUCLEOTIDE SEQUENCE [LARGE SCALE GENOMIC DNA]</scope>
    <source>
        <strain evidence="2 3">JCM 13250</strain>
    </source>
</reference>
<dbReference type="PANTHER" id="PTHR46233:SF1">
    <property type="entry name" value="CONSERVED PROTEIN"/>
    <property type="match status" value="1"/>
</dbReference>
<evidence type="ECO:0000313" key="3">
    <source>
        <dbReference type="Proteomes" id="UP001500218"/>
    </source>
</evidence>